<organism evidence="2 3">
    <name type="scientific">Streptoalloteichus hindustanus</name>
    <dbReference type="NCBI Taxonomy" id="2017"/>
    <lineage>
        <taxon>Bacteria</taxon>
        <taxon>Bacillati</taxon>
        <taxon>Actinomycetota</taxon>
        <taxon>Actinomycetes</taxon>
        <taxon>Pseudonocardiales</taxon>
        <taxon>Pseudonocardiaceae</taxon>
        <taxon>Streptoalloteichus</taxon>
    </lineage>
</organism>
<feature type="region of interest" description="Disordered" evidence="1">
    <location>
        <begin position="147"/>
        <end position="222"/>
    </location>
</feature>
<feature type="compositionally biased region" description="Pro residues" evidence="1">
    <location>
        <begin position="45"/>
        <end position="55"/>
    </location>
</feature>
<dbReference type="AlphaFoldDB" id="A0A1M5KUK3"/>
<keyword evidence="3" id="KW-1185">Reference proteome</keyword>
<proteinExistence type="predicted"/>
<evidence type="ECO:0000256" key="1">
    <source>
        <dbReference type="SAM" id="MobiDB-lite"/>
    </source>
</evidence>
<dbReference type="EMBL" id="FQVN01000010">
    <property type="protein sequence ID" value="SHG55823.1"/>
    <property type="molecule type" value="Genomic_DNA"/>
</dbReference>
<gene>
    <name evidence="2" type="ORF">SAMN05444320_11039</name>
</gene>
<dbReference type="RefSeq" id="WP_073488264.1">
    <property type="nucleotide sequence ID" value="NZ_FQVN01000010.1"/>
</dbReference>
<dbReference type="OrthoDB" id="3701190at2"/>
<feature type="compositionally biased region" description="Low complexity" evidence="1">
    <location>
        <begin position="172"/>
        <end position="199"/>
    </location>
</feature>
<dbReference type="PROSITE" id="PS51257">
    <property type="entry name" value="PROKAR_LIPOPROTEIN"/>
    <property type="match status" value="1"/>
</dbReference>
<sequence>MFRTTHGGAAASVPGLVLGLVLGSVVLLAGCDVVGTPTGQGLALPSPPPRSPNLPRPTREREVYEALRTGDPARAQEVLDRDWQDMTSPRNVVLYQAAIAVASGDGARAKAEIQKVRQHYSLGTGNATGVLDCNILRALAERLSDKSLDCQADPPPPWPAGGRQDPRAAAVPSGPTARPTSPRPTTGIRPTGTTRTSAPGGPGTRGTTGNTAGKPSGTTGSW</sequence>
<reference evidence="2 3" key="1">
    <citation type="submission" date="2016-11" db="EMBL/GenBank/DDBJ databases">
        <authorList>
            <person name="Jaros S."/>
            <person name="Januszkiewicz K."/>
            <person name="Wedrychowicz H."/>
        </authorList>
    </citation>
    <scope>NUCLEOTIDE SEQUENCE [LARGE SCALE GENOMIC DNA]</scope>
    <source>
        <strain evidence="2 3">DSM 44523</strain>
    </source>
</reference>
<dbReference type="Proteomes" id="UP000184501">
    <property type="component" value="Unassembled WGS sequence"/>
</dbReference>
<evidence type="ECO:0000313" key="2">
    <source>
        <dbReference type="EMBL" id="SHG55823.1"/>
    </source>
</evidence>
<protein>
    <submittedName>
        <fullName evidence="2">Uncharacterized protein</fullName>
    </submittedName>
</protein>
<dbReference type="STRING" id="2017.SAMN05444320_11039"/>
<accession>A0A1M5KUK3</accession>
<feature type="region of interest" description="Disordered" evidence="1">
    <location>
        <begin position="39"/>
        <end position="58"/>
    </location>
</feature>
<evidence type="ECO:0000313" key="3">
    <source>
        <dbReference type="Proteomes" id="UP000184501"/>
    </source>
</evidence>
<name>A0A1M5KUK3_STRHI</name>